<evidence type="ECO:0000313" key="3">
    <source>
        <dbReference type="Proteomes" id="UP001431209"/>
    </source>
</evidence>
<feature type="compositionally biased region" description="Polar residues" evidence="1">
    <location>
        <begin position="30"/>
        <end position="41"/>
    </location>
</feature>
<sequence>MFEDEEEEEIPAPTDPVNSADFLNFFTRPSKPTSNQSISSPTKRSKAKADARAKTAKLQKSLARSTLAPVPSNNPPFKPPGTFVQPPIDQFFNPNPDNHPDDHPKSNSPPKNKHIDAAHQ</sequence>
<proteinExistence type="predicted"/>
<accession>A0AAW2YV29</accession>
<reference evidence="2 3" key="1">
    <citation type="submission" date="2024-03" db="EMBL/GenBank/DDBJ databases">
        <title>The Acrasis kona genome and developmental transcriptomes reveal deep origins of eukaryotic multicellular pathways.</title>
        <authorList>
            <person name="Sheikh S."/>
            <person name="Fu C.-J."/>
            <person name="Brown M.W."/>
            <person name="Baldauf S.L."/>
        </authorList>
    </citation>
    <scope>NUCLEOTIDE SEQUENCE [LARGE SCALE GENOMIC DNA]</scope>
    <source>
        <strain evidence="2 3">ATCC MYA-3509</strain>
    </source>
</reference>
<dbReference type="EMBL" id="JAOPGA020000745">
    <property type="protein sequence ID" value="KAL0481286.1"/>
    <property type="molecule type" value="Genomic_DNA"/>
</dbReference>
<gene>
    <name evidence="2" type="ORF">AKO1_002729</name>
</gene>
<dbReference type="Proteomes" id="UP001431209">
    <property type="component" value="Unassembled WGS sequence"/>
</dbReference>
<feature type="region of interest" description="Disordered" evidence="1">
    <location>
        <begin position="1"/>
        <end position="120"/>
    </location>
</feature>
<name>A0AAW2YV29_9EUKA</name>
<keyword evidence="3" id="KW-1185">Reference proteome</keyword>
<evidence type="ECO:0000256" key="1">
    <source>
        <dbReference type="SAM" id="MobiDB-lite"/>
    </source>
</evidence>
<evidence type="ECO:0000313" key="2">
    <source>
        <dbReference type="EMBL" id="KAL0481286.1"/>
    </source>
</evidence>
<organism evidence="2 3">
    <name type="scientific">Acrasis kona</name>
    <dbReference type="NCBI Taxonomy" id="1008807"/>
    <lineage>
        <taxon>Eukaryota</taxon>
        <taxon>Discoba</taxon>
        <taxon>Heterolobosea</taxon>
        <taxon>Tetramitia</taxon>
        <taxon>Eutetramitia</taxon>
        <taxon>Acrasidae</taxon>
        <taxon>Acrasis</taxon>
    </lineage>
</organism>
<comment type="caution">
    <text evidence="2">The sequence shown here is derived from an EMBL/GenBank/DDBJ whole genome shotgun (WGS) entry which is preliminary data.</text>
</comment>
<dbReference type="AlphaFoldDB" id="A0AAW2YV29"/>
<feature type="compositionally biased region" description="Acidic residues" evidence="1">
    <location>
        <begin position="1"/>
        <end position="10"/>
    </location>
</feature>
<protein>
    <submittedName>
        <fullName evidence="2">Uncharacterized protein</fullName>
    </submittedName>
</protein>